<organism evidence="1 2">
    <name type="scientific">Streptomyces venezuelae (strain ATCC 10712 / CBS 650.69 / DSM 40230 / JCM 4526 / NBRC 13096 / PD 04745)</name>
    <dbReference type="NCBI Taxonomy" id="953739"/>
    <lineage>
        <taxon>Bacteria</taxon>
        <taxon>Bacillati</taxon>
        <taxon>Actinomycetota</taxon>
        <taxon>Actinomycetes</taxon>
        <taxon>Kitasatosporales</taxon>
        <taxon>Streptomycetaceae</taxon>
        <taxon>Streptomyces</taxon>
    </lineage>
</organism>
<name>F2R8Q5_STRVP</name>
<dbReference type="HOGENOM" id="CLU_2496710_0_0_11"/>
<dbReference type="AlphaFoldDB" id="F2R8Q5"/>
<sequence>MSPATPAPESGGAALELLVHGVGGATPQDMLDDPRTVRITGDRTAAVHRRAEDVDAEEHPERYAARPVPEAYVWSNLTSGDGARAL</sequence>
<dbReference type="EMBL" id="FR845719">
    <property type="protein sequence ID" value="CCA53973.1"/>
    <property type="molecule type" value="Genomic_DNA"/>
</dbReference>
<reference evidence="1 2" key="1">
    <citation type="journal article" date="2011" name="BMC Genomics">
        <title>Genome-wide analysis of the role of GlnR in Streptomyces venezuelae provides new insights into global nitrogen regulation in actinomycetes.</title>
        <authorList>
            <person name="Pullan S.T."/>
            <person name="Bibb M.J."/>
            <person name="Merrick M."/>
        </authorList>
    </citation>
    <scope>NUCLEOTIDE SEQUENCE [LARGE SCALE GENOMIC DNA]</scope>
    <source>
        <strain evidence="2">ATCC 10712 / CBS 650.69 / DSM 40230 / JCM 4526 / NBRC 13096 / PD 04745</strain>
    </source>
</reference>
<proteinExistence type="predicted"/>
<accession>F2R8Q5</accession>
<gene>
    <name evidence="1" type="ordered locus">SVEN_0686</name>
</gene>
<evidence type="ECO:0000313" key="2">
    <source>
        <dbReference type="Proteomes" id="UP000006854"/>
    </source>
</evidence>
<dbReference type="eggNOG" id="COG1595">
    <property type="taxonomic scope" value="Bacteria"/>
</dbReference>
<keyword evidence="2" id="KW-1185">Reference proteome</keyword>
<dbReference type="KEGG" id="sve:SVEN_0686"/>
<dbReference type="STRING" id="953739.SVEN_0686"/>
<dbReference type="PATRIC" id="fig|953739.5.peg.2732"/>
<protein>
    <submittedName>
        <fullName evidence="1">Putative integral membrane protein</fullName>
    </submittedName>
</protein>
<evidence type="ECO:0000313" key="1">
    <source>
        <dbReference type="EMBL" id="CCA53973.1"/>
    </source>
</evidence>
<dbReference type="Proteomes" id="UP000006854">
    <property type="component" value="Chromosome"/>
</dbReference>